<keyword evidence="5" id="KW-1185">Reference proteome</keyword>
<dbReference type="EMBL" id="JARIHO010000088">
    <property type="protein sequence ID" value="KAJ7307731.1"/>
    <property type="molecule type" value="Genomic_DNA"/>
</dbReference>
<dbReference type="SUPFAM" id="SSF57756">
    <property type="entry name" value="Retrovirus zinc finger-like domains"/>
    <property type="match status" value="1"/>
</dbReference>
<feature type="non-terminal residue" evidence="4">
    <location>
        <position position="52"/>
    </location>
</feature>
<dbReference type="GO" id="GO:0008270">
    <property type="term" value="F:zinc ion binding"/>
    <property type="evidence" value="ECO:0007669"/>
    <property type="project" value="UniProtKB-KW"/>
</dbReference>
<keyword evidence="2" id="KW-0479">Metal-binding</keyword>
<evidence type="ECO:0000313" key="4">
    <source>
        <dbReference type="EMBL" id="KAJ7307731.1"/>
    </source>
</evidence>
<proteinExistence type="predicted"/>
<accession>A0AAD7EAK6</accession>
<dbReference type="PROSITE" id="PS50158">
    <property type="entry name" value="ZF_CCHC"/>
    <property type="match status" value="1"/>
</dbReference>
<name>A0AAD7EAK6_9AGAR</name>
<keyword evidence="2" id="KW-0863">Zinc-finger</keyword>
<dbReference type="GO" id="GO:0003676">
    <property type="term" value="F:nucleic acid binding"/>
    <property type="evidence" value="ECO:0007669"/>
    <property type="project" value="InterPro"/>
</dbReference>
<evidence type="ECO:0000259" key="3">
    <source>
        <dbReference type="PROSITE" id="PS50158"/>
    </source>
</evidence>
<evidence type="ECO:0000256" key="1">
    <source>
        <dbReference type="ARBA" id="ARBA00022664"/>
    </source>
</evidence>
<gene>
    <name evidence="4" type="ORF">DFH08DRAFT_662674</name>
</gene>
<keyword evidence="2" id="KW-0862">Zinc</keyword>
<dbReference type="GO" id="GO:0006397">
    <property type="term" value="P:mRNA processing"/>
    <property type="evidence" value="ECO:0007669"/>
    <property type="project" value="UniProtKB-KW"/>
</dbReference>
<organism evidence="4 5">
    <name type="scientific">Mycena albidolilacea</name>
    <dbReference type="NCBI Taxonomy" id="1033008"/>
    <lineage>
        <taxon>Eukaryota</taxon>
        <taxon>Fungi</taxon>
        <taxon>Dikarya</taxon>
        <taxon>Basidiomycota</taxon>
        <taxon>Agaricomycotina</taxon>
        <taxon>Agaricomycetes</taxon>
        <taxon>Agaricomycetidae</taxon>
        <taxon>Agaricales</taxon>
        <taxon>Marasmiineae</taxon>
        <taxon>Mycenaceae</taxon>
        <taxon>Mycena</taxon>
    </lineage>
</organism>
<feature type="non-terminal residue" evidence="4">
    <location>
        <position position="1"/>
    </location>
</feature>
<dbReference type="Proteomes" id="UP001218218">
    <property type="component" value="Unassembled WGS sequence"/>
</dbReference>
<evidence type="ECO:0000313" key="5">
    <source>
        <dbReference type="Proteomes" id="UP001218218"/>
    </source>
</evidence>
<keyword evidence="1" id="KW-0507">mRNA processing</keyword>
<evidence type="ECO:0000256" key="2">
    <source>
        <dbReference type="PROSITE-ProRule" id="PRU00047"/>
    </source>
</evidence>
<protein>
    <recommendedName>
        <fullName evidence="3">CCHC-type domain-containing protein</fullName>
    </recommendedName>
</protein>
<dbReference type="AlphaFoldDB" id="A0AAD7EAK6"/>
<dbReference type="InterPro" id="IPR036875">
    <property type="entry name" value="Znf_CCHC_sf"/>
</dbReference>
<sequence length="52" mass="5958">CFGCGNEGHRVGECPEVQELLRTGIIKTDEETRRLRMSDGSYIRRTHPNEPL</sequence>
<comment type="caution">
    <text evidence="4">The sequence shown here is derived from an EMBL/GenBank/DDBJ whole genome shotgun (WGS) entry which is preliminary data.</text>
</comment>
<reference evidence="4" key="1">
    <citation type="submission" date="2023-03" db="EMBL/GenBank/DDBJ databases">
        <title>Massive genome expansion in bonnet fungi (Mycena s.s.) driven by repeated elements and novel gene families across ecological guilds.</title>
        <authorList>
            <consortium name="Lawrence Berkeley National Laboratory"/>
            <person name="Harder C.B."/>
            <person name="Miyauchi S."/>
            <person name="Viragh M."/>
            <person name="Kuo A."/>
            <person name="Thoen E."/>
            <person name="Andreopoulos B."/>
            <person name="Lu D."/>
            <person name="Skrede I."/>
            <person name="Drula E."/>
            <person name="Henrissat B."/>
            <person name="Morin E."/>
            <person name="Kohler A."/>
            <person name="Barry K."/>
            <person name="LaButti K."/>
            <person name="Morin E."/>
            <person name="Salamov A."/>
            <person name="Lipzen A."/>
            <person name="Mereny Z."/>
            <person name="Hegedus B."/>
            <person name="Baldrian P."/>
            <person name="Stursova M."/>
            <person name="Weitz H."/>
            <person name="Taylor A."/>
            <person name="Grigoriev I.V."/>
            <person name="Nagy L.G."/>
            <person name="Martin F."/>
            <person name="Kauserud H."/>
        </authorList>
    </citation>
    <scope>NUCLEOTIDE SEQUENCE</scope>
    <source>
        <strain evidence="4">CBHHK002</strain>
    </source>
</reference>
<dbReference type="InterPro" id="IPR001878">
    <property type="entry name" value="Znf_CCHC"/>
</dbReference>
<feature type="domain" description="CCHC-type" evidence="3">
    <location>
        <begin position="1"/>
        <end position="16"/>
    </location>
</feature>